<evidence type="ECO:0000256" key="5">
    <source>
        <dbReference type="ARBA" id="ARBA00020054"/>
    </source>
</evidence>
<dbReference type="Pfam" id="PF02775">
    <property type="entry name" value="TPP_enzyme_C"/>
    <property type="match status" value="1"/>
</dbReference>
<feature type="binding site" evidence="11">
    <location>
        <position position="468"/>
    </location>
    <ligand>
        <name>Mg(2+)</name>
        <dbReference type="ChEBI" id="CHEBI:18420"/>
    </ligand>
</feature>
<dbReference type="InterPro" id="IPR012001">
    <property type="entry name" value="Thiamin_PyroP_enz_TPP-bd_dom"/>
</dbReference>
<dbReference type="InterPro" id="IPR029035">
    <property type="entry name" value="DHS-like_NAD/FAD-binding_dom"/>
</dbReference>
<dbReference type="Pfam" id="PF02776">
    <property type="entry name" value="TPP_enzyme_N"/>
    <property type="match status" value="1"/>
</dbReference>
<dbReference type="GO" id="GO:0030976">
    <property type="term" value="F:thiamine pyrophosphate binding"/>
    <property type="evidence" value="ECO:0007669"/>
    <property type="project" value="InterPro"/>
</dbReference>
<sequence length="559" mass="62581">MSDNTTNTLDLKQTVGFFLFDCLKKEGITEIFGVPGDYNFSLLNILEKYQYIDFINCRNELNAGYATDSYARIKGMGALITTFGVGELSACNAIAGSYCESVPVIHIVGAPKTMVQQEHKQMHHTLLNGDFDVFRKLSENITEYNAVITPENATLEIPLAIQKAKENKKPVYLLFATDIVSKNVVKRPINLEVKRTNQKNLQTAIKQIEQMLTVAKNPLLISGTFVSRYNLQSQVEQIVQKMNLPVTTMIMGKGSYDESNKNYIGLYAGGLGSKDVQNIVETSDCILSVGTKWSDYNTGAFTAMLNPLNIIDIQPYYVKVGVTVYENILIKDLLDGLLSKVDIKVSSLPTASFPYTENHASLGDDISSKYYYPRFQSMFKENDVIVADAGTFQFGIAELRLPKGATYITQGGWGSIGYGTPAAFGACIADRNRRVILFVGDGSNQMTVQEFSSILYTNCKPIVFLVNNKEYTIEKYLNINEKQTHYNDIPIWDYSKLIDAFGGNAYTAKVYTNKELDEAIKQAELQCQDRFCFIEIYAPQMDAPEIVHKMTNVLEQMKS</sequence>
<dbReference type="SUPFAM" id="SSF52467">
    <property type="entry name" value="DHS-like NAD/FAD-binding domain"/>
    <property type="match status" value="1"/>
</dbReference>
<evidence type="ECO:0000256" key="1">
    <source>
        <dbReference type="ARBA" id="ARBA00001920"/>
    </source>
</evidence>
<evidence type="ECO:0000313" key="17">
    <source>
        <dbReference type="Proteomes" id="UP000623681"/>
    </source>
</evidence>
<dbReference type="Proteomes" id="UP000623681">
    <property type="component" value="Unassembled WGS sequence"/>
</dbReference>
<gene>
    <name evidence="16" type="ORF">JK634_08845</name>
</gene>
<comment type="caution">
    <text evidence="16">The sequence shown here is derived from an EMBL/GenBank/DDBJ whole genome shotgun (WGS) entry which is preliminary data.</text>
</comment>
<dbReference type="GO" id="GO:0000949">
    <property type="term" value="P:aromatic amino acid family catabolic process to alcohol via Ehrlich pathway"/>
    <property type="evidence" value="ECO:0007669"/>
    <property type="project" value="TreeGrafter"/>
</dbReference>
<evidence type="ECO:0000313" key="16">
    <source>
        <dbReference type="EMBL" id="MBL4931911.1"/>
    </source>
</evidence>
<dbReference type="FunFam" id="3.40.50.970:FF:000024">
    <property type="entry name" value="Pyruvate decarboxylase isozyme"/>
    <property type="match status" value="1"/>
</dbReference>
<keyword evidence="10" id="KW-0456">Lyase</keyword>
<dbReference type="SUPFAM" id="SSF52518">
    <property type="entry name" value="Thiamin diphosphate-binding fold (THDP-binding)"/>
    <property type="match status" value="2"/>
</dbReference>
<keyword evidence="9 12" id="KW-0786">Thiamine pyrophosphate</keyword>
<dbReference type="CDD" id="cd07038">
    <property type="entry name" value="TPP_PYR_PDC_IPDC_like"/>
    <property type="match status" value="1"/>
</dbReference>
<keyword evidence="17" id="KW-1185">Reference proteome</keyword>
<dbReference type="InterPro" id="IPR012110">
    <property type="entry name" value="PDC/IPDC-like"/>
</dbReference>
<evidence type="ECO:0000256" key="4">
    <source>
        <dbReference type="ARBA" id="ARBA00007812"/>
    </source>
</evidence>
<reference evidence="16" key="1">
    <citation type="submission" date="2021-01" db="EMBL/GenBank/DDBJ databases">
        <title>Genome public.</title>
        <authorList>
            <person name="Liu C."/>
            <person name="Sun Q."/>
        </authorList>
    </citation>
    <scope>NUCLEOTIDE SEQUENCE</scope>
    <source>
        <strain evidence="16">YIM B02565</strain>
    </source>
</reference>
<evidence type="ECO:0000256" key="12">
    <source>
        <dbReference type="RuleBase" id="RU362132"/>
    </source>
</evidence>
<evidence type="ECO:0000256" key="9">
    <source>
        <dbReference type="ARBA" id="ARBA00023052"/>
    </source>
</evidence>
<dbReference type="PANTHER" id="PTHR43452">
    <property type="entry name" value="PYRUVATE DECARBOXYLASE"/>
    <property type="match status" value="1"/>
</dbReference>
<feature type="domain" description="Thiamine pyrophosphate enzyme N-terminal TPP-binding" evidence="15">
    <location>
        <begin position="14"/>
        <end position="120"/>
    </location>
</feature>
<dbReference type="FunFam" id="3.40.50.970:FF:000019">
    <property type="entry name" value="Pyruvate decarboxylase isozyme"/>
    <property type="match status" value="1"/>
</dbReference>
<dbReference type="Gene3D" id="3.40.50.970">
    <property type="match status" value="2"/>
</dbReference>
<dbReference type="Gene3D" id="3.40.50.1220">
    <property type="entry name" value="TPP-binding domain"/>
    <property type="match status" value="1"/>
</dbReference>
<feature type="binding site" evidence="11">
    <location>
        <position position="441"/>
    </location>
    <ligand>
        <name>Mg(2+)</name>
        <dbReference type="ChEBI" id="CHEBI:18420"/>
    </ligand>
</feature>
<comment type="cofactor">
    <cofactor evidence="11">
        <name>Mg(2+)</name>
        <dbReference type="ChEBI" id="CHEBI:18420"/>
    </cofactor>
    <text evidence="11">Binds 1 Mg(2+) per subunit.</text>
</comment>
<dbReference type="InterPro" id="IPR047213">
    <property type="entry name" value="TPP_PYR_PDC_IPDC-like"/>
</dbReference>
<dbReference type="InterPro" id="IPR011766">
    <property type="entry name" value="TPP_enzyme_TPP-bd"/>
</dbReference>
<feature type="domain" description="Thiamine pyrophosphate enzyme central" evidence="13">
    <location>
        <begin position="205"/>
        <end position="324"/>
    </location>
</feature>
<dbReference type="CDD" id="cd02005">
    <property type="entry name" value="TPP_PDC_IPDC"/>
    <property type="match status" value="1"/>
</dbReference>
<evidence type="ECO:0000256" key="2">
    <source>
        <dbReference type="ARBA" id="ARBA00001964"/>
    </source>
</evidence>
<dbReference type="GO" id="GO:0005829">
    <property type="term" value="C:cytosol"/>
    <property type="evidence" value="ECO:0007669"/>
    <property type="project" value="TreeGrafter"/>
</dbReference>
<keyword evidence="8 11" id="KW-0460">Magnesium</keyword>
<comment type="cofactor">
    <cofactor evidence="1">
        <name>a metal cation</name>
        <dbReference type="ChEBI" id="CHEBI:25213"/>
    </cofactor>
</comment>
<evidence type="ECO:0000256" key="8">
    <source>
        <dbReference type="ARBA" id="ARBA00022842"/>
    </source>
</evidence>
<accession>A0A937FI83</accession>
<dbReference type="InterPro" id="IPR012000">
    <property type="entry name" value="Thiamin_PyroP_enz_cen_dom"/>
</dbReference>
<dbReference type="InterPro" id="IPR029061">
    <property type="entry name" value="THDP-binding"/>
</dbReference>
<evidence type="ECO:0000259" key="14">
    <source>
        <dbReference type="Pfam" id="PF02775"/>
    </source>
</evidence>
<dbReference type="PIRSF" id="PIRSF036565">
    <property type="entry name" value="Pyruvt_ip_decrb"/>
    <property type="match status" value="1"/>
</dbReference>
<evidence type="ECO:0000259" key="13">
    <source>
        <dbReference type="Pfam" id="PF00205"/>
    </source>
</evidence>
<evidence type="ECO:0000256" key="10">
    <source>
        <dbReference type="ARBA" id="ARBA00023239"/>
    </source>
</evidence>
<protein>
    <recommendedName>
        <fullName evidence="5">Alpha-keto-acid decarboxylase</fullName>
    </recommendedName>
</protein>
<evidence type="ECO:0000256" key="7">
    <source>
        <dbReference type="ARBA" id="ARBA00022793"/>
    </source>
</evidence>
<evidence type="ECO:0000256" key="11">
    <source>
        <dbReference type="PIRSR" id="PIRSR036565-2"/>
    </source>
</evidence>
<keyword evidence="6 11" id="KW-0479">Metal-binding</keyword>
<proteinExistence type="inferred from homology"/>
<dbReference type="GO" id="GO:0004737">
    <property type="term" value="F:pyruvate decarboxylase activity"/>
    <property type="evidence" value="ECO:0007669"/>
    <property type="project" value="TreeGrafter"/>
</dbReference>
<name>A0A937FI83_9CLOT</name>
<dbReference type="GO" id="GO:0000287">
    <property type="term" value="F:magnesium ion binding"/>
    <property type="evidence" value="ECO:0007669"/>
    <property type="project" value="InterPro"/>
</dbReference>
<comment type="function">
    <text evidence="3">Decarboxylates branched-chain and aromatic alpha-keto acids to aldehydes.</text>
</comment>
<dbReference type="PANTHER" id="PTHR43452:SF30">
    <property type="entry name" value="PYRUVATE DECARBOXYLASE ISOZYME 1-RELATED"/>
    <property type="match status" value="1"/>
</dbReference>
<dbReference type="InterPro" id="IPR047214">
    <property type="entry name" value="TPP_PDC_IPDC"/>
</dbReference>
<comment type="cofactor">
    <cofactor evidence="2">
        <name>thiamine diphosphate</name>
        <dbReference type="ChEBI" id="CHEBI:58937"/>
    </cofactor>
</comment>
<keyword evidence="7" id="KW-0210">Decarboxylase</keyword>
<evidence type="ECO:0000259" key="15">
    <source>
        <dbReference type="Pfam" id="PF02776"/>
    </source>
</evidence>
<dbReference type="Pfam" id="PF00205">
    <property type="entry name" value="TPP_enzyme_M"/>
    <property type="match status" value="1"/>
</dbReference>
<dbReference type="AlphaFoldDB" id="A0A937FI83"/>
<dbReference type="EMBL" id="JAESWA010000022">
    <property type="protein sequence ID" value="MBL4931911.1"/>
    <property type="molecule type" value="Genomic_DNA"/>
</dbReference>
<evidence type="ECO:0000256" key="3">
    <source>
        <dbReference type="ARBA" id="ARBA00002938"/>
    </source>
</evidence>
<feature type="domain" description="Thiamine pyrophosphate enzyme TPP-binding" evidence="14">
    <location>
        <begin position="388"/>
        <end position="536"/>
    </location>
</feature>
<comment type="similarity">
    <text evidence="4 12">Belongs to the TPP enzyme family.</text>
</comment>
<organism evidence="16 17">
    <name type="scientific">Clostridium paridis</name>
    <dbReference type="NCBI Taxonomy" id="2803863"/>
    <lineage>
        <taxon>Bacteria</taxon>
        <taxon>Bacillati</taxon>
        <taxon>Bacillota</taxon>
        <taxon>Clostridia</taxon>
        <taxon>Eubacteriales</taxon>
        <taxon>Clostridiaceae</taxon>
        <taxon>Clostridium</taxon>
    </lineage>
</organism>
<dbReference type="RefSeq" id="WP_202767292.1">
    <property type="nucleotide sequence ID" value="NZ_JAESWA010000022.1"/>
</dbReference>
<evidence type="ECO:0000256" key="6">
    <source>
        <dbReference type="ARBA" id="ARBA00022723"/>
    </source>
</evidence>